<dbReference type="AlphaFoldDB" id="A0A0E9VAS2"/>
<protein>
    <submittedName>
        <fullName evidence="1">Uncharacterized protein</fullName>
    </submittedName>
</protein>
<evidence type="ECO:0000313" key="1">
    <source>
        <dbReference type="EMBL" id="JAH74560.1"/>
    </source>
</evidence>
<accession>A0A0E9VAS2</accession>
<sequence length="32" mass="3480">MLQHFLLEKNASLITQSVGSSLPKHLASSSRV</sequence>
<organism evidence="1">
    <name type="scientific">Anguilla anguilla</name>
    <name type="common">European freshwater eel</name>
    <name type="synonym">Muraena anguilla</name>
    <dbReference type="NCBI Taxonomy" id="7936"/>
    <lineage>
        <taxon>Eukaryota</taxon>
        <taxon>Metazoa</taxon>
        <taxon>Chordata</taxon>
        <taxon>Craniata</taxon>
        <taxon>Vertebrata</taxon>
        <taxon>Euteleostomi</taxon>
        <taxon>Actinopterygii</taxon>
        <taxon>Neopterygii</taxon>
        <taxon>Teleostei</taxon>
        <taxon>Anguilliformes</taxon>
        <taxon>Anguillidae</taxon>
        <taxon>Anguilla</taxon>
    </lineage>
</organism>
<reference evidence="1" key="2">
    <citation type="journal article" date="2015" name="Fish Shellfish Immunol.">
        <title>Early steps in the European eel (Anguilla anguilla)-Vibrio vulnificus interaction in the gills: Role of the RtxA13 toxin.</title>
        <authorList>
            <person name="Callol A."/>
            <person name="Pajuelo D."/>
            <person name="Ebbesson L."/>
            <person name="Teles M."/>
            <person name="MacKenzie S."/>
            <person name="Amaro C."/>
        </authorList>
    </citation>
    <scope>NUCLEOTIDE SEQUENCE</scope>
</reference>
<reference evidence="1" key="1">
    <citation type="submission" date="2014-11" db="EMBL/GenBank/DDBJ databases">
        <authorList>
            <person name="Amaro Gonzalez C."/>
        </authorList>
    </citation>
    <scope>NUCLEOTIDE SEQUENCE</scope>
</reference>
<dbReference type="EMBL" id="GBXM01034017">
    <property type="protein sequence ID" value="JAH74560.1"/>
    <property type="molecule type" value="Transcribed_RNA"/>
</dbReference>
<proteinExistence type="predicted"/>
<name>A0A0E9VAS2_ANGAN</name>